<name>B8AF95_ORYSI</name>
<evidence type="ECO:0000313" key="2">
    <source>
        <dbReference type="EMBL" id="EEC72862.1"/>
    </source>
</evidence>
<evidence type="ECO:0000256" key="1">
    <source>
        <dbReference type="SAM" id="MobiDB-lite"/>
    </source>
</evidence>
<dbReference type="AlphaFoldDB" id="B8AF95"/>
<dbReference type="Gramene" id="BGIOSGA007906-TA">
    <property type="protein sequence ID" value="BGIOSGA007906-PA"/>
    <property type="gene ID" value="BGIOSGA007906"/>
</dbReference>
<gene>
    <name evidence="2" type="ORF">OsI_06623</name>
</gene>
<dbReference type="HOGENOM" id="CLU_1311942_0_0_1"/>
<feature type="compositionally biased region" description="Polar residues" evidence="1">
    <location>
        <begin position="201"/>
        <end position="210"/>
    </location>
</feature>
<reference evidence="2 3" key="1">
    <citation type="journal article" date="2005" name="PLoS Biol.">
        <title>The genomes of Oryza sativa: a history of duplications.</title>
        <authorList>
            <person name="Yu J."/>
            <person name="Wang J."/>
            <person name="Lin W."/>
            <person name="Li S."/>
            <person name="Li H."/>
            <person name="Zhou J."/>
            <person name="Ni P."/>
            <person name="Dong W."/>
            <person name="Hu S."/>
            <person name="Zeng C."/>
            <person name="Zhang J."/>
            <person name="Zhang Y."/>
            <person name="Li R."/>
            <person name="Xu Z."/>
            <person name="Li S."/>
            <person name="Li X."/>
            <person name="Zheng H."/>
            <person name="Cong L."/>
            <person name="Lin L."/>
            <person name="Yin J."/>
            <person name="Geng J."/>
            <person name="Li G."/>
            <person name="Shi J."/>
            <person name="Liu J."/>
            <person name="Lv H."/>
            <person name="Li J."/>
            <person name="Wang J."/>
            <person name="Deng Y."/>
            <person name="Ran L."/>
            <person name="Shi X."/>
            <person name="Wang X."/>
            <person name="Wu Q."/>
            <person name="Li C."/>
            <person name="Ren X."/>
            <person name="Wang J."/>
            <person name="Wang X."/>
            <person name="Li D."/>
            <person name="Liu D."/>
            <person name="Zhang X."/>
            <person name="Ji Z."/>
            <person name="Zhao W."/>
            <person name="Sun Y."/>
            <person name="Zhang Z."/>
            <person name="Bao J."/>
            <person name="Han Y."/>
            <person name="Dong L."/>
            <person name="Ji J."/>
            <person name="Chen P."/>
            <person name="Wu S."/>
            <person name="Liu J."/>
            <person name="Xiao Y."/>
            <person name="Bu D."/>
            <person name="Tan J."/>
            <person name="Yang L."/>
            <person name="Ye C."/>
            <person name="Zhang J."/>
            <person name="Xu J."/>
            <person name="Zhou Y."/>
            <person name="Yu Y."/>
            <person name="Zhang B."/>
            <person name="Zhuang S."/>
            <person name="Wei H."/>
            <person name="Liu B."/>
            <person name="Lei M."/>
            <person name="Yu H."/>
            <person name="Li Y."/>
            <person name="Xu H."/>
            <person name="Wei S."/>
            <person name="He X."/>
            <person name="Fang L."/>
            <person name="Zhang Z."/>
            <person name="Zhang Y."/>
            <person name="Huang X."/>
            <person name="Su Z."/>
            <person name="Tong W."/>
            <person name="Li J."/>
            <person name="Tong Z."/>
            <person name="Li S."/>
            <person name="Ye J."/>
            <person name="Wang L."/>
            <person name="Fang L."/>
            <person name="Lei T."/>
            <person name="Chen C."/>
            <person name="Chen H."/>
            <person name="Xu Z."/>
            <person name="Li H."/>
            <person name="Huang H."/>
            <person name="Zhang F."/>
            <person name="Xu H."/>
            <person name="Li N."/>
            <person name="Zhao C."/>
            <person name="Li S."/>
            <person name="Dong L."/>
            <person name="Huang Y."/>
            <person name="Li L."/>
            <person name="Xi Y."/>
            <person name="Qi Q."/>
            <person name="Li W."/>
            <person name="Zhang B."/>
            <person name="Hu W."/>
            <person name="Zhang Y."/>
            <person name="Tian X."/>
            <person name="Jiao Y."/>
            <person name="Liang X."/>
            <person name="Jin J."/>
            <person name="Gao L."/>
            <person name="Zheng W."/>
            <person name="Hao B."/>
            <person name="Liu S."/>
            <person name="Wang W."/>
            <person name="Yuan L."/>
            <person name="Cao M."/>
            <person name="McDermott J."/>
            <person name="Samudrala R."/>
            <person name="Wang J."/>
            <person name="Wong G.K."/>
            <person name="Yang H."/>
        </authorList>
    </citation>
    <scope>NUCLEOTIDE SEQUENCE [LARGE SCALE GENOMIC DNA]</scope>
    <source>
        <strain evidence="3">cv. 93-11</strain>
    </source>
</reference>
<feature type="region of interest" description="Disordered" evidence="1">
    <location>
        <begin position="182"/>
        <end position="210"/>
    </location>
</feature>
<dbReference type="Proteomes" id="UP000007015">
    <property type="component" value="Chromosome 2"/>
</dbReference>
<sequence>MPTAEVPTAGPTIEATNGEEKSVILGDAPEPWEAIAPEEASNPAIDEEEYNANEAWELRAPTGAPGAATANGEEEAWELRAPTGAPGVVAANGEEQGAILGDTTEPLEASGPAADEEEYNANEAWELRAPAGAPGVVAANGEEEGAILGDATEPWKAMAPEEASGLAADEEEYNANEAWELRAPAGAPGTTIADVDGPSDASMSANAKDT</sequence>
<feature type="region of interest" description="Disordered" evidence="1">
    <location>
        <begin position="1"/>
        <end position="22"/>
    </location>
</feature>
<accession>B8AF95</accession>
<proteinExistence type="predicted"/>
<dbReference type="EMBL" id="CM000127">
    <property type="protein sequence ID" value="EEC72862.1"/>
    <property type="molecule type" value="Genomic_DNA"/>
</dbReference>
<feature type="region of interest" description="Disordered" evidence="1">
    <location>
        <begin position="81"/>
        <end position="120"/>
    </location>
</feature>
<protein>
    <submittedName>
        <fullName evidence="2">Uncharacterized protein</fullName>
    </submittedName>
</protein>
<keyword evidence="3" id="KW-1185">Reference proteome</keyword>
<dbReference type="OMA" id="YNANEAW"/>
<evidence type="ECO:0000313" key="3">
    <source>
        <dbReference type="Proteomes" id="UP000007015"/>
    </source>
</evidence>
<organism evidence="2 3">
    <name type="scientific">Oryza sativa subsp. indica</name>
    <name type="common">Rice</name>
    <dbReference type="NCBI Taxonomy" id="39946"/>
    <lineage>
        <taxon>Eukaryota</taxon>
        <taxon>Viridiplantae</taxon>
        <taxon>Streptophyta</taxon>
        <taxon>Embryophyta</taxon>
        <taxon>Tracheophyta</taxon>
        <taxon>Spermatophyta</taxon>
        <taxon>Magnoliopsida</taxon>
        <taxon>Liliopsida</taxon>
        <taxon>Poales</taxon>
        <taxon>Poaceae</taxon>
        <taxon>BOP clade</taxon>
        <taxon>Oryzoideae</taxon>
        <taxon>Oryzeae</taxon>
        <taxon>Oryzinae</taxon>
        <taxon>Oryza</taxon>
        <taxon>Oryza sativa</taxon>
    </lineage>
</organism>